<evidence type="ECO:0000256" key="2">
    <source>
        <dbReference type="SAM" id="MobiDB-lite"/>
    </source>
</evidence>
<proteinExistence type="predicted"/>
<name>A0A2Z7BI01_9LAMI</name>
<keyword evidence="4" id="KW-1185">Reference proteome</keyword>
<evidence type="ECO:0000256" key="1">
    <source>
        <dbReference type="SAM" id="Coils"/>
    </source>
</evidence>
<dbReference type="Proteomes" id="UP000250235">
    <property type="component" value="Unassembled WGS sequence"/>
</dbReference>
<feature type="compositionally biased region" description="Polar residues" evidence="2">
    <location>
        <begin position="153"/>
        <end position="165"/>
    </location>
</feature>
<dbReference type="EMBL" id="KV007462">
    <property type="protein sequence ID" value="KZV31611.1"/>
    <property type="molecule type" value="Genomic_DNA"/>
</dbReference>
<dbReference type="OrthoDB" id="928678at2759"/>
<sequence length="430" mass="48580">MKYVVISNKSFSHAPTQIRVAHVPERASPIPTIDPFNEKMAASRNIMRRPVLHLPTSLRVFLSTIITRLSGNVAIFWSQFPSSIVRTLTIRNGALPRLRGATSIRKKIDLAEVRALQNGSGRRPMKAPWVRPPRRRVGPDSCDAPRRIGSLGQLMTQSGNDGAQKNSKRSREVEKGAPHNVSGGNHRFVEGVNRRDRAGSFWDMSDPDLGWSMGKPLIGDHDVLSLASTFQLREERSRNSESKLHEEIAMLREELLKKQKESDEKSKSCETLRVELKEKSKSYDVLRQELQQLVERYSVELTIGEHFLNSALGKTLLTSNGEKAIEGYRASSAFRDEVLRQALTIHDQVVIDCRRQLRETKLVSEDIVRMIEPSVPEPRDENNEDLLGTLDVLDDIDDDEMIELFARIPFDGSSKVFQQSEILLVSSNIV</sequence>
<evidence type="ECO:0000313" key="4">
    <source>
        <dbReference type="Proteomes" id="UP000250235"/>
    </source>
</evidence>
<keyword evidence="1" id="KW-0175">Coiled coil</keyword>
<organism evidence="3 4">
    <name type="scientific">Dorcoceras hygrometricum</name>
    <dbReference type="NCBI Taxonomy" id="472368"/>
    <lineage>
        <taxon>Eukaryota</taxon>
        <taxon>Viridiplantae</taxon>
        <taxon>Streptophyta</taxon>
        <taxon>Embryophyta</taxon>
        <taxon>Tracheophyta</taxon>
        <taxon>Spermatophyta</taxon>
        <taxon>Magnoliopsida</taxon>
        <taxon>eudicotyledons</taxon>
        <taxon>Gunneridae</taxon>
        <taxon>Pentapetalae</taxon>
        <taxon>asterids</taxon>
        <taxon>lamiids</taxon>
        <taxon>Lamiales</taxon>
        <taxon>Gesneriaceae</taxon>
        <taxon>Didymocarpoideae</taxon>
        <taxon>Trichosporeae</taxon>
        <taxon>Loxocarpinae</taxon>
        <taxon>Dorcoceras</taxon>
    </lineage>
</organism>
<dbReference type="AlphaFoldDB" id="A0A2Z7BI01"/>
<accession>A0A2Z7BI01</accession>
<evidence type="ECO:0000313" key="3">
    <source>
        <dbReference type="EMBL" id="KZV31611.1"/>
    </source>
</evidence>
<protein>
    <submittedName>
        <fullName evidence="3">Uncharacterized protein</fullName>
    </submittedName>
</protein>
<feature type="region of interest" description="Disordered" evidence="2">
    <location>
        <begin position="121"/>
        <end position="187"/>
    </location>
</feature>
<feature type="coiled-coil region" evidence="1">
    <location>
        <begin position="241"/>
        <end position="296"/>
    </location>
</feature>
<reference evidence="3 4" key="1">
    <citation type="journal article" date="2015" name="Proc. Natl. Acad. Sci. U.S.A.">
        <title>The resurrection genome of Boea hygrometrica: A blueprint for survival of dehydration.</title>
        <authorList>
            <person name="Xiao L."/>
            <person name="Yang G."/>
            <person name="Zhang L."/>
            <person name="Yang X."/>
            <person name="Zhao S."/>
            <person name="Ji Z."/>
            <person name="Zhou Q."/>
            <person name="Hu M."/>
            <person name="Wang Y."/>
            <person name="Chen M."/>
            <person name="Xu Y."/>
            <person name="Jin H."/>
            <person name="Xiao X."/>
            <person name="Hu G."/>
            <person name="Bao F."/>
            <person name="Hu Y."/>
            <person name="Wan P."/>
            <person name="Li L."/>
            <person name="Deng X."/>
            <person name="Kuang T."/>
            <person name="Xiang C."/>
            <person name="Zhu J.K."/>
            <person name="Oliver M.J."/>
            <person name="He Y."/>
        </authorList>
    </citation>
    <scope>NUCLEOTIDE SEQUENCE [LARGE SCALE GENOMIC DNA]</scope>
    <source>
        <strain evidence="4">cv. XS01</strain>
    </source>
</reference>
<gene>
    <name evidence="3" type="ORF">F511_27642</name>
</gene>